<sequence length="247" mass="27582">MDQTAIFIDMNGKTTIDFVGVPTVDVGLNIMIDLTFLRFDLYVLGSEVNGFRASVFLASATGQKLPPLIVFAGIAGGPVSQAVWSPYFGAPDCEHTVQRKAYRSEEVMLEWIQRIWKPSVNGCKLLLLDSLKVYKMEEDCCTQVEFVPPGITGIAQPMDVAVMKSFKDNVRKRYLAYHVENSFPDTPDQKRELISRFVAEAWWNVSPATIRNGFIKSGIILIGPRDRLGRFCVAAEVAEEAPILEDQ</sequence>
<evidence type="ECO:0000313" key="2">
    <source>
        <dbReference type="EMBL" id="EGZ17401.1"/>
    </source>
</evidence>
<dbReference type="KEGG" id="psoj:PHYSODRAFT_504164"/>
<organism evidence="2 3">
    <name type="scientific">Phytophthora sojae (strain P6497)</name>
    <name type="common">Soybean stem and root rot agent</name>
    <name type="synonym">Phytophthora megasperma f. sp. glycines</name>
    <dbReference type="NCBI Taxonomy" id="1094619"/>
    <lineage>
        <taxon>Eukaryota</taxon>
        <taxon>Sar</taxon>
        <taxon>Stramenopiles</taxon>
        <taxon>Oomycota</taxon>
        <taxon>Peronosporomycetes</taxon>
        <taxon>Peronosporales</taxon>
        <taxon>Peronosporaceae</taxon>
        <taxon>Phytophthora</taxon>
    </lineage>
</organism>
<dbReference type="GeneID" id="20658317"/>
<dbReference type="EMBL" id="JH159154">
    <property type="protein sequence ID" value="EGZ17401.1"/>
    <property type="molecule type" value="Genomic_DNA"/>
</dbReference>
<keyword evidence="3" id="KW-1185">Reference proteome</keyword>
<dbReference type="InterPro" id="IPR004875">
    <property type="entry name" value="DDE_SF_endonuclease_dom"/>
</dbReference>
<evidence type="ECO:0000313" key="3">
    <source>
        <dbReference type="Proteomes" id="UP000002640"/>
    </source>
</evidence>
<dbReference type="RefSeq" id="XP_009526459.1">
    <property type="nucleotide sequence ID" value="XM_009528164.1"/>
</dbReference>
<evidence type="ECO:0000259" key="1">
    <source>
        <dbReference type="Pfam" id="PF03184"/>
    </source>
</evidence>
<dbReference type="InParanoid" id="G4ZE50"/>
<name>G4ZE50_PHYSP</name>
<proteinExistence type="predicted"/>
<reference evidence="2 3" key="1">
    <citation type="journal article" date="2006" name="Science">
        <title>Phytophthora genome sequences uncover evolutionary origins and mechanisms of pathogenesis.</title>
        <authorList>
            <person name="Tyler B.M."/>
            <person name="Tripathy S."/>
            <person name="Zhang X."/>
            <person name="Dehal P."/>
            <person name="Jiang R.H."/>
            <person name="Aerts A."/>
            <person name="Arredondo F.D."/>
            <person name="Baxter L."/>
            <person name="Bensasson D."/>
            <person name="Beynon J.L."/>
            <person name="Chapman J."/>
            <person name="Damasceno C.M."/>
            <person name="Dorrance A.E."/>
            <person name="Dou D."/>
            <person name="Dickerman A.W."/>
            <person name="Dubchak I.L."/>
            <person name="Garbelotto M."/>
            <person name="Gijzen M."/>
            <person name="Gordon S.G."/>
            <person name="Govers F."/>
            <person name="Grunwald N.J."/>
            <person name="Huang W."/>
            <person name="Ivors K.L."/>
            <person name="Jones R.W."/>
            <person name="Kamoun S."/>
            <person name="Krampis K."/>
            <person name="Lamour K.H."/>
            <person name="Lee M.K."/>
            <person name="McDonald W.H."/>
            <person name="Medina M."/>
            <person name="Meijer H.J."/>
            <person name="Nordberg E.K."/>
            <person name="Maclean D.J."/>
            <person name="Ospina-Giraldo M.D."/>
            <person name="Morris P.F."/>
            <person name="Phuntumart V."/>
            <person name="Putnam N.H."/>
            <person name="Rash S."/>
            <person name="Rose J.K."/>
            <person name="Sakihama Y."/>
            <person name="Salamov A.A."/>
            <person name="Savidor A."/>
            <person name="Scheuring C.F."/>
            <person name="Smith B.M."/>
            <person name="Sobral B.W."/>
            <person name="Terry A."/>
            <person name="Torto-Alalibo T.A."/>
            <person name="Win J."/>
            <person name="Xu Z."/>
            <person name="Zhang H."/>
            <person name="Grigoriev I.V."/>
            <person name="Rokhsar D.S."/>
            <person name="Boore J.L."/>
        </authorList>
    </citation>
    <scope>NUCLEOTIDE SEQUENCE [LARGE SCALE GENOMIC DNA]</scope>
    <source>
        <strain evidence="2 3">P6497</strain>
    </source>
</reference>
<dbReference type="GO" id="GO:0003676">
    <property type="term" value="F:nucleic acid binding"/>
    <property type="evidence" value="ECO:0007669"/>
    <property type="project" value="InterPro"/>
</dbReference>
<gene>
    <name evidence="2" type="ORF">PHYSODRAFT_504164</name>
</gene>
<dbReference type="STRING" id="1094619.G4ZE50"/>
<protein>
    <recommendedName>
        <fullName evidence="1">DDE-1 domain-containing protein</fullName>
    </recommendedName>
</protein>
<accession>G4ZE50</accession>
<dbReference type="Proteomes" id="UP000002640">
    <property type="component" value="Unassembled WGS sequence"/>
</dbReference>
<dbReference type="Pfam" id="PF03184">
    <property type="entry name" value="DDE_1"/>
    <property type="match status" value="1"/>
</dbReference>
<feature type="domain" description="DDE-1" evidence="1">
    <location>
        <begin position="55"/>
        <end position="214"/>
    </location>
</feature>
<dbReference type="AlphaFoldDB" id="G4ZE50"/>